<feature type="signal peptide" evidence="2">
    <location>
        <begin position="1"/>
        <end position="22"/>
    </location>
</feature>
<evidence type="ECO:0000313" key="3">
    <source>
        <dbReference type="EMBL" id="KAK9709235.1"/>
    </source>
</evidence>
<feature type="chain" id="PRO_5045871196" evidence="2">
    <location>
        <begin position="23"/>
        <end position="302"/>
    </location>
</feature>
<evidence type="ECO:0000313" key="4">
    <source>
        <dbReference type="Proteomes" id="UP001479436"/>
    </source>
</evidence>
<name>A0ABR2VXH1_9FUNG</name>
<evidence type="ECO:0000256" key="2">
    <source>
        <dbReference type="SAM" id="SignalP"/>
    </source>
</evidence>
<organism evidence="3 4">
    <name type="scientific">Basidiobolus ranarum</name>
    <dbReference type="NCBI Taxonomy" id="34480"/>
    <lineage>
        <taxon>Eukaryota</taxon>
        <taxon>Fungi</taxon>
        <taxon>Fungi incertae sedis</taxon>
        <taxon>Zoopagomycota</taxon>
        <taxon>Entomophthoromycotina</taxon>
        <taxon>Basidiobolomycetes</taxon>
        <taxon>Basidiobolales</taxon>
        <taxon>Basidiobolaceae</taxon>
        <taxon>Basidiobolus</taxon>
    </lineage>
</organism>
<reference evidence="3 4" key="1">
    <citation type="submission" date="2023-04" db="EMBL/GenBank/DDBJ databases">
        <title>Genome of Basidiobolus ranarum AG-B5.</title>
        <authorList>
            <person name="Stajich J.E."/>
            <person name="Carter-House D."/>
            <person name="Gryganskyi A."/>
        </authorList>
    </citation>
    <scope>NUCLEOTIDE SEQUENCE [LARGE SCALE GENOMIC DNA]</scope>
    <source>
        <strain evidence="3 4">AG-B5</strain>
    </source>
</reference>
<evidence type="ECO:0000256" key="1">
    <source>
        <dbReference type="SAM" id="MobiDB-lite"/>
    </source>
</evidence>
<feature type="region of interest" description="Disordered" evidence="1">
    <location>
        <begin position="116"/>
        <end position="155"/>
    </location>
</feature>
<keyword evidence="2" id="KW-0732">Signal</keyword>
<proteinExistence type="predicted"/>
<comment type="caution">
    <text evidence="3">The sequence shown here is derived from an EMBL/GenBank/DDBJ whole genome shotgun (WGS) entry which is preliminary data.</text>
</comment>
<protein>
    <submittedName>
        <fullName evidence="3">Uncharacterized protein</fullName>
    </submittedName>
</protein>
<sequence length="302" mass="33538">MAPSLKTCSLLLLLHGLVSTFGQESIMGENLESEDTHMDTTSFIFNETEEDILDKIEIPNLDNDAFAQETPVPALTREDLLSDLDTLNEQILGNEENAPESANQNNVNFLVREEVEEDGLEAPTPPLKDTPSQVKPQDGNRTNPHDKGRNVNSGANLPASIHFTSPHLGQLFTIPINMNISWYFVGLKAPLKKLTIEAVSLKDSVRIPVATNIPANLTNFSWKIPHETSEGIYRLFVFSDRGRNAAIIPGDFALYEGEMFELSRSSPNFPQQTFNIVSEAHQLSKLAVVIPFMLGPLLTWLQ</sequence>
<keyword evidence="4" id="KW-1185">Reference proteome</keyword>
<accession>A0ABR2VXH1</accession>
<feature type="compositionally biased region" description="Polar residues" evidence="1">
    <location>
        <begin position="130"/>
        <end position="142"/>
    </location>
</feature>
<dbReference type="EMBL" id="JASJQH010007425">
    <property type="protein sequence ID" value="KAK9709235.1"/>
    <property type="molecule type" value="Genomic_DNA"/>
</dbReference>
<gene>
    <name evidence="3" type="ORF">K7432_009169</name>
</gene>
<dbReference type="Proteomes" id="UP001479436">
    <property type="component" value="Unassembled WGS sequence"/>
</dbReference>